<organism evidence="6 7">
    <name type="scientific">Caulobacter segnis</name>
    <dbReference type="NCBI Taxonomy" id="88688"/>
    <lineage>
        <taxon>Bacteria</taxon>
        <taxon>Pseudomonadati</taxon>
        <taxon>Pseudomonadota</taxon>
        <taxon>Alphaproteobacteria</taxon>
        <taxon>Caulobacterales</taxon>
        <taxon>Caulobacteraceae</taxon>
        <taxon>Caulobacter</taxon>
    </lineage>
</organism>
<dbReference type="PANTHER" id="PTHR30349:SF41">
    <property type="entry name" value="INTEGRASE_RECOMBINASE PROTEIN MJ0367-RELATED"/>
    <property type="match status" value="1"/>
</dbReference>
<accession>A0ABY4ZST6</accession>
<evidence type="ECO:0000256" key="4">
    <source>
        <dbReference type="ARBA" id="ARBA00023172"/>
    </source>
</evidence>
<evidence type="ECO:0000256" key="1">
    <source>
        <dbReference type="ARBA" id="ARBA00008857"/>
    </source>
</evidence>
<dbReference type="InterPro" id="IPR011010">
    <property type="entry name" value="DNA_brk_join_enz"/>
</dbReference>
<dbReference type="EMBL" id="CP096040">
    <property type="protein sequence ID" value="USQ95888.1"/>
    <property type="molecule type" value="Genomic_DNA"/>
</dbReference>
<comment type="similarity">
    <text evidence="1">Belongs to the 'phage' integrase family.</text>
</comment>
<protein>
    <submittedName>
        <fullName evidence="6">Site-specific integrase</fullName>
    </submittedName>
</protein>
<evidence type="ECO:0000256" key="2">
    <source>
        <dbReference type="ARBA" id="ARBA00022908"/>
    </source>
</evidence>
<evidence type="ECO:0000259" key="5">
    <source>
        <dbReference type="PROSITE" id="PS51898"/>
    </source>
</evidence>
<reference evidence="6 7" key="1">
    <citation type="submission" date="2022-04" db="EMBL/GenBank/DDBJ databases">
        <title>Genome sequence of soybean root-associated Caulobacter segnis RL271.</title>
        <authorList>
            <person name="Longley R."/>
            <person name="Bonito G."/>
            <person name="Trigodet F."/>
            <person name="Crosson S."/>
            <person name="Fiebig A."/>
        </authorList>
    </citation>
    <scope>NUCLEOTIDE SEQUENCE [LARGE SCALE GENOMIC DNA]</scope>
    <source>
        <strain evidence="6 7">RL271</strain>
    </source>
</reference>
<dbReference type="Gene3D" id="1.10.150.130">
    <property type="match status" value="1"/>
</dbReference>
<dbReference type="InterPro" id="IPR010998">
    <property type="entry name" value="Integrase_recombinase_N"/>
</dbReference>
<feature type="domain" description="Tyr recombinase" evidence="5">
    <location>
        <begin position="114"/>
        <end position="322"/>
    </location>
</feature>
<proteinExistence type="inferred from homology"/>
<evidence type="ECO:0000313" key="7">
    <source>
        <dbReference type="Proteomes" id="UP001057520"/>
    </source>
</evidence>
<dbReference type="InterPro" id="IPR050090">
    <property type="entry name" value="Tyrosine_recombinase_XerCD"/>
</dbReference>
<dbReference type="InterPro" id="IPR002104">
    <property type="entry name" value="Integrase_catalytic"/>
</dbReference>
<name>A0ABY4ZST6_9CAUL</name>
<sequence>MATKSKITFAQAALAAIEDAQTRVAMGANSKTLVRDYKHRLRTYCEPYFGKTKAVDIDGRSLRAFRTWLATEKGLKASTILTIMSFVSVVLKMAEDDGVIDRIPTVPRKGQRDCPRPWFTRDQYQALLAFLKKVEAKNPEVKFRGNAVDSELRAVVTFLVNSFLRPGDIFTLQHKHVAIVPDGNKAFLRLSLPPSKGHTYPVITMPVAVPIYERVRDRHARSGLAKPDDYVFYPERQNRAYAHELVRRQFTQILRLMGMKETVDGGEHTLYSLRHTAIMFRLLNADGLDLLTLARAARTSVEMIDRFYARPLTAEMNRDRLHSFRHETRFAA</sequence>
<dbReference type="SUPFAM" id="SSF56349">
    <property type="entry name" value="DNA breaking-rejoining enzymes"/>
    <property type="match status" value="1"/>
</dbReference>
<dbReference type="InterPro" id="IPR013762">
    <property type="entry name" value="Integrase-like_cat_sf"/>
</dbReference>
<dbReference type="PROSITE" id="PS51898">
    <property type="entry name" value="TYR_RECOMBINASE"/>
    <property type="match status" value="1"/>
</dbReference>
<keyword evidence="7" id="KW-1185">Reference proteome</keyword>
<keyword evidence="3" id="KW-0238">DNA-binding</keyword>
<keyword evidence="2" id="KW-0229">DNA integration</keyword>
<evidence type="ECO:0000313" key="6">
    <source>
        <dbReference type="EMBL" id="USQ95888.1"/>
    </source>
</evidence>
<dbReference type="Proteomes" id="UP001057520">
    <property type="component" value="Chromosome"/>
</dbReference>
<dbReference type="PANTHER" id="PTHR30349">
    <property type="entry name" value="PHAGE INTEGRASE-RELATED"/>
    <property type="match status" value="1"/>
</dbReference>
<evidence type="ECO:0000256" key="3">
    <source>
        <dbReference type="ARBA" id="ARBA00023125"/>
    </source>
</evidence>
<gene>
    <name evidence="6" type="ORF">MZV50_25690</name>
</gene>
<dbReference type="Gene3D" id="1.10.443.10">
    <property type="entry name" value="Intergrase catalytic core"/>
    <property type="match status" value="1"/>
</dbReference>
<keyword evidence="4" id="KW-0233">DNA recombination</keyword>